<comment type="caution">
    <text evidence="1">The sequence shown here is derived from an EMBL/GenBank/DDBJ whole genome shotgun (WGS) entry which is preliminary data.</text>
</comment>
<organism evidence="1 2">
    <name type="scientific">Agrocybe chaxingu</name>
    <dbReference type="NCBI Taxonomy" id="84603"/>
    <lineage>
        <taxon>Eukaryota</taxon>
        <taxon>Fungi</taxon>
        <taxon>Dikarya</taxon>
        <taxon>Basidiomycota</taxon>
        <taxon>Agaricomycotina</taxon>
        <taxon>Agaricomycetes</taxon>
        <taxon>Agaricomycetidae</taxon>
        <taxon>Agaricales</taxon>
        <taxon>Agaricineae</taxon>
        <taxon>Strophariaceae</taxon>
        <taxon>Agrocybe</taxon>
    </lineage>
</organism>
<sequence>MINAYGVADTIVADWQKGQEVEESEVKAEEQGIGLAEDPQVHDLPPLSVSPDLESFPEEVEKGLREKQVTQYADWRKIDAEEIRRGEALGKERERMRWSEAHRLLAH</sequence>
<evidence type="ECO:0000313" key="1">
    <source>
        <dbReference type="EMBL" id="KAJ3510152.1"/>
    </source>
</evidence>
<accession>A0A9W8MXP8</accession>
<dbReference type="AlphaFoldDB" id="A0A9W8MXP8"/>
<evidence type="ECO:0000313" key="2">
    <source>
        <dbReference type="Proteomes" id="UP001148786"/>
    </source>
</evidence>
<dbReference type="Proteomes" id="UP001148786">
    <property type="component" value="Unassembled WGS sequence"/>
</dbReference>
<reference evidence="1" key="1">
    <citation type="submission" date="2022-07" db="EMBL/GenBank/DDBJ databases">
        <title>Genome Sequence of Agrocybe chaxingu.</title>
        <authorList>
            <person name="Buettner E."/>
        </authorList>
    </citation>
    <scope>NUCLEOTIDE SEQUENCE</scope>
    <source>
        <strain evidence="1">MP-N11</strain>
    </source>
</reference>
<dbReference type="OrthoDB" id="333024at2759"/>
<dbReference type="EMBL" id="JANKHO010000421">
    <property type="protein sequence ID" value="KAJ3510152.1"/>
    <property type="molecule type" value="Genomic_DNA"/>
</dbReference>
<keyword evidence="2" id="KW-1185">Reference proteome</keyword>
<name>A0A9W8MXP8_9AGAR</name>
<proteinExistence type="predicted"/>
<protein>
    <submittedName>
        <fullName evidence="1">Uncharacterized protein</fullName>
    </submittedName>
</protein>
<gene>
    <name evidence="1" type="ORF">NLJ89_g4844</name>
</gene>
<dbReference type="Gene3D" id="3.40.50.720">
    <property type="entry name" value="NAD(P)-binding Rossmann-like Domain"/>
    <property type="match status" value="1"/>
</dbReference>